<proteinExistence type="predicted"/>
<evidence type="ECO:0000313" key="2">
    <source>
        <dbReference type="Proteomes" id="UP001237988"/>
    </source>
</evidence>
<dbReference type="EMBL" id="OQ749652">
    <property type="protein sequence ID" value="WIC39588.1"/>
    <property type="molecule type" value="Genomic_DNA"/>
</dbReference>
<protein>
    <submittedName>
        <fullName evidence="1">Uncharacterized protein</fullName>
    </submittedName>
</protein>
<dbReference type="Proteomes" id="UP001237988">
    <property type="component" value="Segment"/>
</dbReference>
<reference evidence="1" key="1">
    <citation type="submission" date="2023-04" db="EMBL/GenBank/DDBJ databases">
        <title>Bacteriophage Phass-1 Discovered in the Human Gut Virome - the Founding Member of the Proposed New Family Phassviridae.</title>
        <authorList>
            <person name="Tikunov A.Y."/>
            <person name="Morozova V.V."/>
            <person name="Chechushkov A.V."/>
            <person name="Tikunova N.V."/>
        </authorList>
    </citation>
    <scope>NUCLEOTIDE SEQUENCE</scope>
</reference>
<organism evidence="1 2">
    <name type="scientific">Phage Phass-1</name>
    <dbReference type="NCBI Taxonomy" id="3043662"/>
    <lineage>
        <taxon>Viruses</taxon>
        <taxon>Duplodnaviria</taxon>
        <taxon>Heunggongvirae</taxon>
        <taxon>Uroviricota</taxon>
        <taxon>Caudoviricetes</taxon>
        <taxon>Caudoviricetes code 15 clade</taxon>
    </lineage>
</organism>
<sequence length="46" mass="5175">MSCTVTEIAEYNLENLLLYNLVPYDITANLVTGFPKRVKIGDIISE</sequence>
<name>A0AAF0LW03_9CAUD</name>
<evidence type="ECO:0000313" key="1">
    <source>
        <dbReference type="EMBL" id="WIC39588.1"/>
    </source>
</evidence>
<accession>A0AAF0LW03</accession>